<dbReference type="Proteomes" id="UP001209878">
    <property type="component" value="Unassembled WGS sequence"/>
</dbReference>
<evidence type="ECO:0000256" key="3">
    <source>
        <dbReference type="ARBA" id="ARBA00022946"/>
    </source>
</evidence>
<dbReference type="InterPro" id="IPR020568">
    <property type="entry name" value="Ribosomal_Su5_D2-typ_SF"/>
</dbReference>
<dbReference type="PANTHER" id="PTHR21569:SF1">
    <property type="entry name" value="SMALL RIBOSOMAL SUBUNIT PROTEIN US9M"/>
    <property type="match status" value="1"/>
</dbReference>
<accession>A0AAD9PDC3</accession>
<sequence>MMHSARCALKSAASCSYSQLSTCRTRVCRSLASVASDGPAKSDATPKQTPQVGSAGHERAEKISKAMKAYLQRAQSHDKFMTNEIAEYEIGKRHLANIMGEDPDSFRQEDIDKAIEYLLPSGLFDRKARPQMKHPSQVIPKRKAAEFGVDGRPFHFLFYTGLPNYYQLMHETNLKLEALKHHEDKMLARDVSPETVLHLAGSQWLDSEKLGDMLREKIPERDFTQFVKLMDRLAAHPYSYLEKDFIMVYRRFLKSQAMLQEIPPLMYADDGRAYMEAEGIRKRAHAKVKVMDKGTGEINVNGRSLLRSFPTILDREQIVFPLQFVGKMSELDVEATVEGGGNSGQAGAIRFALSSALQSFVDRQMVEKMRLAGLLTQDPRRLERQKPGQAGARKKFTWKKR</sequence>
<comment type="similarity">
    <text evidence="2">Belongs to the universal ribosomal protein uS9 family.</text>
</comment>
<evidence type="ECO:0000256" key="9">
    <source>
        <dbReference type="SAM" id="MobiDB-lite"/>
    </source>
</evidence>
<dbReference type="Gene3D" id="3.30.230.10">
    <property type="match status" value="1"/>
</dbReference>
<dbReference type="GO" id="GO:0006412">
    <property type="term" value="P:translation"/>
    <property type="evidence" value="ECO:0007669"/>
    <property type="project" value="InterPro"/>
</dbReference>
<keyword evidence="11" id="KW-1185">Reference proteome</keyword>
<feature type="region of interest" description="Disordered" evidence="9">
    <location>
        <begin position="35"/>
        <end position="59"/>
    </location>
</feature>
<evidence type="ECO:0000256" key="6">
    <source>
        <dbReference type="ARBA" id="ARBA00023274"/>
    </source>
</evidence>
<dbReference type="EMBL" id="JAODUO010000029">
    <property type="protein sequence ID" value="KAK2192497.1"/>
    <property type="molecule type" value="Genomic_DNA"/>
</dbReference>
<proteinExistence type="inferred from homology"/>
<dbReference type="SUPFAM" id="SSF54211">
    <property type="entry name" value="Ribosomal protein S5 domain 2-like"/>
    <property type="match status" value="1"/>
</dbReference>
<dbReference type="Pfam" id="PF00380">
    <property type="entry name" value="Ribosomal_S9"/>
    <property type="match status" value="1"/>
</dbReference>
<evidence type="ECO:0000256" key="2">
    <source>
        <dbReference type="ARBA" id="ARBA00005251"/>
    </source>
</evidence>
<gene>
    <name evidence="10" type="ORF">NP493_29g06005</name>
</gene>
<dbReference type="GO" id="GO:0005763">
    <property type="term" value="C:mitochondrial small ribosomal subunit"/>
    <property type="evidence" value="ECO:0007669"/>
    <property type="project" value="TreeGrafter"/>
</dbReference>
<dbReference type="GO" id="GO:0003735">
    <property type="term" value="F:structural constituent of ribosome"/>
    <property type="evidence" value="ECO:0007669"/>
    <property type="project" value="InterPro"/>
</dbReference>
<protein>
    <recommendedName>
        <fullName evidence="7">Small ribosomal subunit protein uS9m</fullName>
    </recommendedName>
    <alternativeName>
        <fullName evidence="8">28S ribosomal protein S9, mitochondrial</fullName>
    </alternativeName>
</protein>
<evidence type="ECO:0000256" key="4">
    <source>
        <dbReference type="ARBA" id="ARBA00022980"/>
    </source>
</evidence>
<reference evidence="10" key="1">
    <citation type="journal article" date="2023" name="Mol. Biol. Evol.">
        <title>Third-Generation Sequencing Reveals the Adaptive Role of the Epigenome in Three Deep-Sea Polychaetes.</title>
        <authorList>
            <person name="Perez M."/>
            <person name="Aroh O."/>
            <person name="Sun Y."/>
            <person name="Lan Y."/>
            <person name="Juniper S.K."/>
            <person name="Young C.R."/>
            <person name="Angers B."/>
            <person name="Qian P.Y."/>
        </authorList>
    </citation>
    <scope>NUCLEOTIDE SEQUENCE</scope>
    <source>
        <strain evidence="10">R07B-5</strain>
    </source>
</reference>
<evidence type="ECO:0000256" key="7">
    <source>
        <dbReference type="ARBA" id="ARBA00039318"/>
    </source>
</evidence>
<dbReference type="FunFam" id="3.30.230.10:FF:000035">
    <property type="entry name" value="28S ribosomal protein S9, mitochondrial"/>
    <property type="match status" value="1"/>
</dbReference>
<evidence type="ECO:0000313" key="10">
    <source>
        <dbReference type="EMBL" id="KAK2192497.1"/>
    </source>
</evidence>
<organism evidence="10 11">
    <name type="scientific">Ridgeia piscesae</name>
    <name type="common">Tubeworm</name>
    <dbReference type="NCBI Taxonomy" id="27915"/>
    <lineage>
        <taxon>Eukaryota</taxon>
        <taxon>Metazoa</taxon>
        <taxon>Spiralia</taxon>
        <taxon>Lophotrochozoa</taxon>
        <taxon>Annelida</taxon>
        <taxon>Polychaeta</taxon>
        <taxon>Sedentaria</taxon>
        <taxon>Canalipalpata</taxon>
        <taxon>Sabellida</taxon>
        <taxon>Siboglinidae</taxon>
        <taxon>Ridgeia</taxon>
    </lineage>
</organism>
<keyword evidence="3" id="KW-0809">Transit peptide</keyword>
<dbReference type="GO" id="GO:0005743">
    <property type="term" value="C:mitochondrial inner membrane"/>
    <property type="evidence" value="ECO:0007669"/>
    <property type="project" value="UniProtKB-ARBA"/>
</dbReference>
<dbReference type="AlphaFoldDB" id="A0AAD9PDC3"/>
<dbReference type="InterPro" id="IPR014721">
    <property type="entry name" value="Ribsml_uS5_D2-typ_fold_subgr"/>
</dbReference>
<comment type="caution">
    <text evidence="10">The sequence shown here is derived from an EMBL/GenBank/DDBJ whole genome shotgun (WGS) entry which is preliminary data.</text>
</comment>
<dbReference type="InterPro" id="IPR000754">
    <property type="entry name" value="Ribosomal_uS9"/>
</dbReference>
<keyword evidence="5" id="KW-0496">Mitochondrion</keyword>
<evidence type="ECO:0000313" key="11">
    <source>
        <dbReference type="Proteomes" id="UP001209878"/>
    </source>
</evidence>
<name>A0AAD9PDC3_RIDPI</name>
<dbReference type="GO" id="GO:0003723">
    <property type="term" value="F:RNA binding"/>
    <property type="evidence" value="ECO:0007669"/>
    <property type="project" value="TreeGrafter"/>
</dbReference>
<evidence type="ECO:0000256" key="8">
    <source>
        <dbReference type="ARBA" id="ARBA00076042"/>
    </source>
</evidence>
<evidence type="ECO:0000256" key="1">
    <source>
        <dbReference type="ARBA" id="ARBA00004173"/>
    </source>
</evidence>
<evidence type="ECO:0000256" key="5">
    <source>
        <dbReference type="ARBA" id="ARBA00023128"/>
    </source>
</evidence>
<comment type="subcellular location">
    <subcellularLocation>
        <location evidence="1">Mitochondrion</location>
    </subcellularLocation>
</comment>
<dbReference type="PANTHER" id="PTHR21569">
    <property type="entry name" value="RIBOSOMAL PROTEIN S9"/>
    <property type="match status" value="1"/>
</dbReference>
<keyword evidence="4" id="KW-0689">Ribosomal protein</keyword>
<keyword evidence="6" id="KW-0687">Ribonucleoprotein</keyword>